<keyword evidence="6 12" id="KW-0547">Nucleotide-binding</keyword>
<feature type="binding site" evidence="12">
    <location>
        <begin position="246"/>
        <end position="247"/>
    </location>
    <ligand>
        <name>ATP</name>
        <dbReference type="ChEBI" id="CHEBI:30616"/>
    </ligand>
</feature>
<comment type="subcellular location">
    <subcellularLocation>
        <location evidence="12">Cytoplasm</location>
    </subcellularLocation>
</comment>
<dbReference type="SUPFAM" id="SSF53613">
    <property type="entry name" value="Ribokinase-like"/>
    <property type="match status" value="1"/>
</dbReference>
<evidence type="ECO:0000256" key="3">
    <source>
        <dbReference type="ARBA" id="ARBA00016943"/>
    </source>
</evidence>
<evidence type="ECO:0000256" key="5">
    <source>
        <dbReference type="ARBA" id="ARBA00022723"/>
    </source>
</evidence>
<keyword evidence="9 12" id="KW-0460">Magnesium</keyword>
<evidence type="ECO:0000259" key="13">
    <source>
        <dbReference type="Pfam" id="PF00294"/>
    </source>
</evidence>
<evidence type="ECO:0000256" key="7">
    <source>
        <dbReference type="ARBA" id="ARBA00022777"/>
    </source>
</evidence>
<dbReference type="UniPathway" id="UPA00916">
    <property type="reaction ID" value="UER00889"/>
</dbReference>
<dbReference type="GO" id="GO:0046872">
    <property type="term" value="F:metal ion binding"/>
    <property type="evidence" value="ECO:0007669"/>
    <property type="project" value="UniProtKB-KW"/>
</dbReference>
<comment type="pathway">
    <text evidence="12">Carbohydrate metabolism; D-ribose degradation; D-ribose 5-phosphate from beta-D-ribopyranose: step 2/2.</text>
</comment>
<dbReference type="InterPro" id="IPR029056">
    <property type="entry name" value="Ribokinase-like"/>
</dbReference>
<keyword evidence="5 12" id="KW-0479">Metal-binding</keyword>
<dbReference type="Proteomes" id="UP000317209">
    <property type="component" value="Unassembled WGS sequence"/>
</dbReference>
<dbReference type="PRINTS" id="PR00990">
    <property type="entry name" value="RIBOKINASE"/>
</dbReference>
<evidence type="ECO:0000256" key="9">
    <source>
        <dbReference type="ARBA" id="ARBA00022842"/>
    </source>
</evidence>
<feature type="binding site" evidence="12">
    <location>
        <position position="286"/>
    </location>
    <ligand>
        <name>K(+)</name>
        <dbReference type="ChEBI" id="CHEBI:29103"/>
    </ligand>
</feature>
<sequence length="299" mass="30227">MNAQIVVVGSLNLDRTYSLGRLPREGESLHATGHAVASGGKGANQAVAASRLGADVRLVGAVGADAAGTLLLDAVAESGVDVTGVHRRAGDATGEAVIFVDDEGQNLIVISPGANATVTADDVVSDDAAWVLSGFEIPDEAVIAAAHLALAAHARFVLNPSPYRRIPDALAHSIDVMVVNEHELIDALGTSVDSSSDTALLQARARLDVPALVVTLGADGAAAVTASGVFRAPGRVVTAVDTSGAGDAFTGALVARLASGDTLESATLFATQVGAHAATRPGTQSSYPTSDELDRWLRG</sequence>
<comment type="catalytic activity">
    <reaction evidence="12">
        <text>D-ribose + ATP = D-ribose 5-phosphate + ADP + H(+)</text>
        <dbReference type="Rhea" id="RHEA:13697"/>
        <dbReference type="ChEBI" id="CHEBI:15378"/>
        <dbReference type="ChEBI" id="CHEBI:30616"/>
        <dbReference type="ChEBI" id="CHEBI:47013"/>
        <dbReference type="ChEBI" id="CHEBI:78346"/>
        <dbReference type="ChEBI" id="CHEBI:456216"/>
        <dbReference type="EC" id="2.7.1.15"/>
    </reaction>
</comment>
<feature type="binding site" evidence="12">
    <location>
        <begin position="215"/>
        <end position="220"/>
    </location>
    <ligand>
        <name>ATP</name>
        <dbReference type="ChEBI" id="CHEBI:30616"/>
    </ligand>
</feature>
<evidence type="ECO:0000256" key="11">
    <source>
        <dbReference type="ARBA" id="ARBA00023277"/>
    </source>
</evidence>
<dbReference type="InterPro" id="IPR002139">
    <property type="entry name" value="Ribo/fructo_kinase"/>
</dbReference>
<feature type="binding site" evidence="12">
    <location>
        <position position="282"/>
    </location>
    <ligand>
        <name>K(+)</name>
        <dbReference type="ChEBI" id="CHEBI:29103"/>
    </ligand>
</feature>
<feature type="binding site" evidence="12">
    <location>
        <begin position="12"/>
        <end position="14"/>
    </location>
    <ligand>
        <name>substrate</name>
    </ligand>
</feature>
<evidence type="ECO:0000256" key="10">
    <source>
        <dbReference type="ARBA" id="ARBA00022958"/>
    </source>
</evidence>
<keyword evidence="11 12" id="KW-0119">Carbohydrate metabolism</keyword>
<dbReference type="PANTHER" id="PTHR10584:SF166">
    <property type="entry name" value="RIBOKINASE"/>
    <property type="match status" value="1"/>
</dbReference>
<keyword evidence="12" id="KW-0963">Cytoplasm</keyword>
<dbReference type="InterPro" id="IPR002173">
    <property type="entry name" value="Carboh/pur_kinase_PfkB_CS"/>
</dbReference>
<comment type="caution">
    <text evidence="14">The sequence shown here is derived from an EMBL/GenBank/DDBJ whole genome shotgun (WGS) entry which is preliminary data.</text>
</comment>
<dbReference type="InterPro" id="IPR011877">
    <property type="entry name" value="Ribokinase"/>
</dbReference>
<comment type="similarity">
    <text evidence="1">Belongs to the carbohydrate kinase pfkB family.</text>
</comment>
<dbReference type="GO" id="GO:0019303">
    <property type="term" value="P:D-ribose catabolic process"/>
    <property type="evidence" value="ECO:0007669"/>
    <property type="project" value="UniProtKB-UniRule"/>
</dbReference>
<comment type="subunit">
    <text evidence="12">Homodimer.</text>
</comment>
<dbReference type="OrthoDB" id="9775849at2"/>
<keyword evidence="10 12" id="KW-0630">Potassium</keyword>
<dbReference type="GO" id="GO:0005524">
    <property type="term" value="F:ATP binding"/>
    <property type="evidence" value="ECO:0007669"/>
    <property type="project" value="UniProtKB-UniRule"/>
</dbReference>
<keyword evidence="8 12" id="KW-0067">ATP-binding</keyword>
<protein>
    <recommendedName>
        <fullName evidence="3 12">Ribokinase</fullName>
        <shortName evidence="12">RK</shortName>
        <ecNumber evidence="2 12">2.7.1.15</ecNumber>
    </recommendedName>
</protein>
<feature type="domain" description="Carbohydrate kinase PfkB" evidence="13">
    <location>
        <begin position="3"/>
        <end position="289"/>
    </location>
</feature>
<evidence type="ECO:0000256" key="4">
    <source>
        <dbReference type="ARBA" id="ARBA00022679"/>
    </source>
</evidence>
<dbReference type="Gene3D" id="3.40.1190.20">
    <property type="match status" value="1"/>
</dbReference>
<feature type="binding site" evidence="12">
    <location>
        <position position="136"/>
    </location>
    <ligand>
        <name>substrate</name>
    </ligand>
</feature>
<organism evidence="14 15">
    <name type="scientific">Microbacterium saperdae</name>
    <dbReference type="NCBI Taxonomy" id="69368"/>
    <lineage>
        <taxon>Bacteria</taxon>
        <taxon>Bacillati</taxon>
        <taxon>Actinomycetota</taxon>
        <taxon>Actinomycetes</taxon>
        <taxon>Micrococcales</taxon>
        <taxon>Microbacteriaceae</taxon>
        <taxon>Microbacterium</taxon>
    </lineage>
</organism>
<comment type="similarity">
    <text evidence="12">Belongs to the carbohydrate kinase PfkB family. Ribokinase subfamily.</text>
</comment>
<dbReference type="InterPro" id="IPR011611">
    <property type="entry name" value="PfkB_dom"/>
</dbReference>
<name>A0A543BB74_9MICO</name>
<dbReference type="PROSITE" id="PS00584">
    <property type="entry name" value="PFKB_KINASES_2"/>
    <property type="match status" value="1"/>
</dbReference>
<keyword evidence="4 12" id="KW-0808">Transferase</keyword>
<evidence type="ECO:0000256" key="6">
    <source>
        <dbReference type="ARBA" id="ARBA00022741"/>
    </source>
</evidence>
<keyword evidence="7 12" id="KW-0418">Kinase</keyword>
<dbReference type="EMBL" id="VFOX01000002">
    <property type="protein sequence ID" value="TQL82105.1"/>
    <property type="molecule type" value="Genomic_DNA"/>
</dbReference>
<comment type="function">
    <text evidence="12">Catalyzes the phosphorylation of ribose at O-5 in a reaction requiring ATP and magnesium. The resulting D-ribose-5-phosphate can then be used either for sythesis of nucleotides, histidine, and tryptophan, or as a component of the pentose phosphate pathway.</text>
</comment>
<dbReference type="AlphaFoldDB" id="A0A543BB74"/>
<evidence type="ECO:0000313" key="14">
    <source>
        <dbReference type="EMBL" id="TQL82105.1"/>
    </source>
</evidence>
<dbReference type="EC" id="2.7.1.15" evidence="2 12"/>
<dbReference type="CDD" id="cd01174">
    <property type="entry name" value="ribokinase"/>
    <property type="match status" value="1"/>
</dbReference>
<feature type="binding site" evidence="12">
    <location>
        <position position="243"/>
    </location>
    <ligand>
        <name>K(+)</name>
        <dbReference type="ChEBI" id="CHEBI:29103"/>
    </ligand>
</feature>
<feature type="binding site" evidence="12">
    <location>
        <position position="180"/>
    </location>
    <ligand>
        <name>ATP</name>
        <dbReference type="ChEBI" id="CHEBI:30616"/>
    </ligand>
</feature>
<comment type="caution">
    <text evidence="12">Lacks conserved residue(s) required for the propagation of feature annotation.</text>
</comment>
<feature type="binding site" evidence="12">
    <location>
        <position position="241"/>
    </location>
    <ligand>
        <name>K(+)</name>
        <dbReference type="ChEBI" id="CHEBI:29103"/>
    </ligand>
</feature>
<dbReference type="HAMAP" id="MF_01987">
    <property type="entry name" value="Ribokinase"/>
    <property type="match status" value="1"/>
</dbReference>
<feature type="binding site" evidence="12">
    <location>
        <begin position="40"/>
        <end position="44"/>
    </location>
    <ligand>
        <name>substrate</name>
    </ligand>
</feature>
<gene>
    <name evidence="12" type="primary">rbsK</name>
    <name evidence="14" type="ORF">FB560_3588</name>
</gene>
<evidence type="ECO:0000256" key="8">
    <source>
        <dbReference type="ARBA" id="ARBA00022840"/>
    </source>
</evidence>
<dbReference type="PANTHER" id="PTHR10584">
    <property type="entry name" value="SUGAR KINASE"/>
    <property type="match status" value="1"/>
</dbReference>
<evidence type="ECO:0000256" key="2">
    <source>
        <dbReference type="ARBA" id="ARBA00012035"/>
    </source>
</evidence>
<accession>A0A543BB74</accession>
<feature type="binding site" evidence="12">
    <location>
        <position position="280"/>
    </location>
    <ligand>
        <name>K(+)</name>
        <dbReference type="ChEBI" id="CHEBI:29103"/>
    </ligand>
</feature>
<reference evidence="14 15" key="1">
    <citation type="submission" date="2019-06" db="EMBL/GenBank/DDBJ databases">
        <title>Sequencing the genomes of 1000 actinobacteria strains.</title>
        <authorList>
            <person name="Klenk H.-P."/>
        </authorList>
    </citation>
    <scope>NUCLEOTIDE SEQUENCE [LARGE SCALE GENOMIC DNA]</scope>
    <source>
        <strain evidence="14 15">DSM 20169</strain>
    </source>
</reference>
<dbReference type="RefSeq" id="WP_141874048.1">
    <property type="nucleotide sequence ID" value="NZ_VFOX01000002.1"/>
</dbReference>
<dbReference type="GO" id="GO:0004747">
    <property type="term" value="F:ribokinase activity"/>
    <property type="evidence" value="ECO:0007669"/>
    <property type="project" value="UniProtKB-UniRule"/>
</dbReference>
<dbReference type="Pfam" id="PF00294">
    <property type="entry name" value="PfkB"/>
    <property type="match status" value="1"/>
</dbReference>
<comment type="cofactor">
    <cofactor evidence="12">
        <name>Mg(2+)</name>
        <dbReference type="ChEBI" id="CHEBI:18420"/>
    </cofactor>
    <text evidence="12">Requires a divalent cation, most likely magnesium in vivo, as an electrophilic catalyst to aid phosphoryl group transfer. It is the chelate of the metal and the nucleotide that is the actual substrate.</text>
</comment>
<comment type="activity regulation">
    <text evidence="12">Activated by a monovalent cation that binds near, but not in, the active site. The most likely occupant of the site in vivo is potassium. Ion binding induces a conformational change that may alter substrate affinity.</text>
</comment>
<evidence type="ECO:0000313" key="15">
    <source>
        <dbReference type="Proteomes" id="UP000317209"/>
    </source>
</evidence>
<keyword evidence="15" id="KW-1185">Reference proteome</keyword>
<feature type="active site" description="Proton acceptor" evidence="12">
    <location>
        <position position="247"/>
    </location>
</feature>
<evidence type="ECO:0000256" key="12">
    <source>
        <dbReference type="HAMAP-Rule" id="MF_01987"/>
    </source>
</evidence>
<feature type="binding site" evidence="12">
    <location>
        <position position="277"/>
    </location>
    <ligand>
        <name>K(+)</name>
        <dbReference type="ChEBI" id="CHEBI:29103"/>
    </ligand>
</feature>
<proteinExistence type="inferred from homology"/>
<dbReference type="GO" id="GO:0005829">
    <property type="term" value="C:cytosol"/>
    <property type="evidence" value="ECO:0007669"/>
    <property type="project" value="TreeGrafter"/>
</dbReference>
<feature type="binding site" evidence="12">
    <location>
        <position position="247"/>
    </location>
    <ligand>
        <name>substrate</name>
    </ligand>
</feature>
<evidence type="ECO:0000256" key="1">
    <source>
        <dbReference type="ARBA" id="ARBA00005380"/>
    </source>
</evidence>